<organism evidence="2 3">
    <name type="scientific">Candidatus Woesebacteria bacterium RIFCSPHIGHO2_12_FULL_41_24</name>
    <dbReference type="NCBI Taxonomy" id="1802510"/>
    <lineage>
        <taxon>Bacteria</taxon>
        <taxon>Candidatus Woeseibacteriota</taxon>
    </lineage>
</organism>
<keyword evidence="1" id="KW-1133">Transmembrane helix</keyword>
<feature type="transmembrane region" description="Helical" evidence="1">
    <location>
        <begin position="54"/>
        <end position="73"/>
    </location>
</feature>
<reference evidence="2 3" key="1">
    <citation type="journal article" date="2016" name="Nat. Commun.">
        <title>Thousands of microbial genomes shed light on interconnected biogeochemical processes in an aquifer system.</title>
        <authorList>
            <person name="Anantharaman K."/>
            <person name="Brown C.T."/>
            <person name="Hug L.A."/>
            <person name="Sharon I."/>
            <person name="Castelle C.J."/>
            <person name="Probst A.J."/>
            <person name="Thomas B.C."/>
            <person name="Singh A."/>
            <person name="Wilkins M.J."/>
            <person name="Karaoz U."/>
            <person name="Brodie E.L."/>
            <person name="Williams K.H."/>
            <person name="Hubbard S.S."/>
            <person name="Banfield J.F."/>
        </authorList>
    </citation>
    <scope>NUCLEOTIDE SEQUENCE [LARGE SCALE GENOMIC DNA]</scope>
</reference>
<name>A0A1F8ATV6_9BACT</name>
<dbReference type="Proteomes" id="UP000178603">
    <property type="component" value="Unassembled WGS sequence"/>
</dbReference>
<keyword evidence="1" id="KW-0812">Transmembrane</keyword>
<dbReference type="Pfam" id="PF18901">
    <property type="entry name" value="DUF5657"/>
    <property type="match status" value="1"/>
</dbReference>
<accession>A0A1F8ATV6</accession>
<sequence length="74" mass="8032">MNDLGLAGLSVFGVLKFGFVLVFALYVVFAIVVVRQVNLMGETLKIGLDKILRVVSLLHFALVATLFLLALVVL</sequence>
<protein>
    <submittedName>
        <fullName evidence="2">Uncharacterized protein</fullName>
    </submittedName>
</protein>
<dbReference type="EMBL" id="MGGW01000005">
    <property type="protein sequence ID" value="OGM55167.1"/>
    <property type="molecule type" value="Genomic_DNA"/>
</dbReference>
<evidence type="ECO:0000313" key="3">
    <source>
        <dbReference type="Proteomes" id="UP000178603"/>
    </source>
</evidence>
<evidence type="ECO:0000313" key="2">
    <source>
        <dbReference type="EMBL" id="OGM55167.1"/>
    </source>
</evidence>
<gene>
    <name evidence="2" type="ORF">A3E44_04580</name>
</gene>
<keyword evidence="1" id="KW-0472">Membrane</keyword>
<dbReference type="InterPro" id="IPR043716">
    <property type="entry name" value="DUF5657"/>
</dbReference>
<comment type="caution">
    <text evidence="2">The sequence shown here is derived from an EMBL/GenBank/DDBJ whole genome shotgun (WGS) entry which is preliminary data.</text>
</comment>
<dbReference type="AlphaFoldDB" id="A0A1F8ATV6"/>
<feature type="transmembrane region" description="Helical" evidence="1">
    <location>
        <begin position="6"/>
        <end position="34"/>
    </location>
</feature>
<proteinExistence type="predicted"/>
<evidence type="ECO:0000256" key="1">
    <source>
        <dbReference type="SAM" id="Phobius"/>
    </source>
</evidence>